<dbReference type="AlphaFoldDB" id="A0AAN8J9Q4"/>
<keyword evidence="6" id="KW-0206">Cytoskeleton</keyword>
<dbReference type="EMBL" id="JAZGQO010000011">
    <property type="protein sequence ID" value="KAK6173642.1"/>
    <property type="molecule type" value="Genomic_DNA"/>
</dbReference>
<feature type="binding site" evidence="7">
    <location>
        <begin position="87"/>
        <end position="94"/>
    </location>
    <ligand>
        <name>ATP</name>
        <dbReference type="ChEBI" id="CHEBI:30616"/>
    </ligand>
</feature>
<organism evidence="10 11">
    <name type="scientific">Patella caerulea</name>
    <name type="common">Rayed Mediterranean limpet</name>
    <dbReference type="NCBI Taxonomy" id="87958"/>
    <lineage>
        <taxon>Eukaryota</taxon>
        <taxon>Metazoa</taxon>
        <taxon>Spiralia</taxon>
        <taxon>Lophotrochozoa</taxon>
        <taxon>Mollusca</taxon>
        <taxon>Gastropoda</taxon>
        <taxon>Patellogastropoda</taxon>
        <taxon>Patelloidea</taxon>
        <taxon>Patellidae</taxon>
        <taxon>Patella</taxon>
    </lineage>
</organism>
<evidence type="ECO:0000256" key="8">
    <source>
        <dbReference type="SAM" id="Coils"/>
    </source>
</evidence>
<dbReference type="PANTHER" id="PTHR47969:SF15">
    <property type="entry name" value="CHROMOSOME-ASSOCIATED KINESIN KIF4A-RELATED"/>
    <property type="match status" value="1"/>
</dbReference>
<evidence type="ECO:0000256" key="6">
    <source>
        <dbReference type="ARBA" id="ARBA00023212"/>
    </source>
</evidence>
<dbReference type="PRINTS" id="PR00380">
    <property type="entry name" value="KINESINHEAVY"/>
</dbReference>
<dbReference type="InterPro" id="IPR027417">
    <property type="entry name" value="P-loop_NTPase"/>
</dbReference>
<evidence type="ECO:0000256" key="3">
    <source>
        <dbReference type="ARBA" id="ARBA00022741"/>
    </source>
</evidence>
<comment type="similarity">
    <text evidence="7">Belongs to the TRAFAC class myosin-kinesin ATPase superfamily. Kinesin family.</text>
</comment>
<keyword evidence="3 7" id="KW-0547">Nucleotide-binding</keyword>
<keyword evidence="2" id="KW-0963">Cytoplasm</keyword>
<dbReference type="GO" id="GO:0007018">
    <property type="term" value="P:microtubule-based movement"/>
    <property type="evidence" value="ECO:0007669"/>
    <property type="project" value="InterPro"/>
</dbReference>
<accession>A0AAN8J9Q4</accession>
<name>A0AAN8J9Q4_PATCE</name>
<dbReference type="SMART" id="SM00129">
    <property type="entry name" value="KISc"/>
    <property type="match status" value="1"/>
</dbReference>
<keyword evidence="5 8" id="KW-0175">Coiled coil</keyword>
<dbReference type="GO" id="GO:0008017">
    <property type="term" value="F:microtubule binding"/>
    <property type="evidence" value="ECO:0007669"/>
    <property type="project" value="InterPro"/>
</dbReference>
<protein>
    <recommendedName>
        <fullName evidence="9">Kinesin motor domain-containing protein</fullName>
    </recommendedName>
</protein>
<dbReference type="InterPro" id="IPR036961">
    <property type="entry name" value="Kinesin_motor_dom_sf"/>
</dbReference>
<feature type="domain" description="Kinesin motor" evidence="9">
    <location>
        <begin position="7"/>
        <end position="319"/>
    </location>
</feature>
<evidence type="ECO:0000256" key="2">
    <source>
        <dbReference type="ARBA" id="ARBA00022490"/>
    </source>
</evidence>
<dbReference type="PROSITE" id="PS50067">
    <property type="entry name" value="KINESIN_MOTOR_2"/>
    <property type="match status" value="1"/>
</dbReference>
<gene>
    <name evidence="10" type="ORF">SNE40_017056</name>
</gene>
<evidence type="ECO:0000256" key="7">
    <source>
        <dbReference type="PROSITE-ProRule" id="PRU00283"/>
    </source>
</evidence>
<evidence type="ECO:0000259" key="9">
    <source>
        <dbReference type="PROSITE" id="PS50067"/>
    </source>
</evidence>
<dbReference type="Gene3D" id="3.40.850.10">
    <property type="entry name" value="Kinesin motor domain"/>
    <property type="match status" value="1"/>
</dbReference>
<dbReference type="Proteomes" id="UP001347796">
    <property type="component" value="Unassembled WGS sequence"/>
</dbReference>
<dbReference type="GO" id="GO:0005875">
    <property type="term" value="C:microtubule associated complex"/>
    <property type="evidence" value="ECO:0007669"/>
    <property type="project" value="TreeGrafter"/>
</dbReference>
<feature type="coiled-coil region" evidence="8">
    <location>
        <begin position="405"/>
        <end position="628"/>
    </location>
</feature>
<keyword evidence="4 7" id="KW-0067">ATP-binding</keyword>
<dbReference type="GO" id="GO:0051231">
    <property type="term" value="P:spindle elongation"/>
    <property type="evidence" value="ECO:0007669"/>
    <property type="project" value="TreeGrafter"/>
</dbReference>
<proteinExistence type="inferred from homology"/>
<evidence type="ECO:0000256" key="5">
    <source>
        <dbReference type="ARBA" id="ARBA00023054"/>
    </source>
</evidence>
<sequence>MPSETVNIKSIARCRPLTQDEIDKGCKSVVKLAGGKLVVDAAGKESSYGLDGVFGPETNNSVVYKDKCDALLHRALEGYNVALLGFGATGAGKSYLMVGNSQDPGIIPQLLDNMYHQIGQKSNKEFFVTVSYLEVLDETMTDLLNPHSDAMTIKQHPYKGIYVDGLAEMVCHNQDEIKMYFNQGTRARKMGASDMKAHRTRAHAVFSINIEQKERQSSKVGVRSSIILADLAGCESGASSTDPNIVAGTQGLLNVISALGDSKKKGGHVPFRESKITRILQDVLSGNTITMLLVTVSPADKYYQQTLSTLEYAQMVHNIKNKVKLNLDETDDVVNELRNEICKLRDKIAAANNPNRDDVAKMEDLVQDLQVAKKLSWSERERMSAKYDEDRKINLAKKGILEWVMDSMKQGNLELQEKLLLLQKEKDQLTIQYKDKRKIVDELKEELQKKITDYSKFIETGKKSESETKSRVNSIRDVKDKLKQETEKLKDIKQQLKTIQEKQQREREDAKAQTTALKGNTKLRQKVELEERQRMEQEHKTLIEDELEKCKMEIDNEKAEIQLLVAEGKTYSKEDGAKLEMDLAELRAEKSVVTLKLQCLEKERDHVSKELEEVYQLHQDEMELQQLQHYQTFRQYRQMFEEQKAAIEQRYRHVLEDAIQDAVFLSARNQEILQEQQPLKQQNAEMMDVITKLGGRIPKLQN</sequence>
<dbReference type="InterPro" id="IPR027640">
    <property type="entry name" value="Kinesin-like_fam"/>
</dbReference>
<evidence type="ECO:0000313" key="11">
    <source>
        <dbReference type="Proteomes" id="UP001347796"/>
    </source>
</evidence>
<dbReference type="GO" id="GO:0003777">
    <property type="term" value="F:microtubule motor activity"/>
    <property type="evidence" value="ECO:0007669"/>
    <property type="project" value="InterPro"/>
</dbReference>
<evidence type="ECO:0000256" key="4">
    <source>
        <dbReference type="ARBA" id="ARBA00022840"/>
    </source>
</evidence>
<dbReference type="InterPro" id="IPR001752">
    <property type="entry name" value="Kinesin_motor_dom"/>
</dbReference>
<evidence type="ECO:0000256" key="1">
    <source>
        <dbReference type="ARBA" id="ARBA00004245"/>
    </source>
</evidence>
<comment type="caution">
    <text evidence="10">The sequence shown here is derived from an EMBL/GenBank/DDBJ whole genome shotgun (WGS) entry which is preliminary data.</text>
</comment>
<keyword evidence="11" id="KW-1185">Reference proteome</keyword>
<dbReference type="GO" id="GO:0007052">
    <property type="term" value="P:mitotic spindle organization"/>
    <property type="evidence" value="ECO:0007669"/>
    <property type="project" value="TreeGrafter"/>
</dbReference>
<dbReference type="SUPFAM" id="SSF52540">
    <property type="entry name" value="P-loop containing nucleoside triphosphate hydrolases"/>
    <property type="match status" value="1"/>
</dbReference>
<dbReference type="GO" id="GO:0005524">
    <property type="term" value="F:ATP binding"/>
    <property type="evidence" value="ECO:0007669"/>
    <property type="project" value="UniProtKB-UniRule"/>
</dbReference>
<keyword evidence="7" id="KW-0505">Motor protein</keyword>
<dbReference type="Pfam" id="PF00225">
    <property type="entry name" value="Kinesin"/>
    <property type="match status" value="1"/>
</dbReference>
<evidence type="ECO:0000313" key="10">
    <source>
        <dbReference type="EMBL" id="KAK6173642.1"/>
    </source>
</evidence>
<dbReference type="PANTHER" id="PTHR47969">
    <property type="entry name" value="CHROMOSOME-ASSOCIATED KINESIN KIF4A-RELATED"/>
    <property type="match status" value="1"/>
</dbReference>
<comment type="subcellular location">
    <subcellularLocation>
        <location evidence="1">Cytoplasm</location>
        <location evidence="1">Cytoskeleton</location>
    </subcellularLocation>
</comment>
<reference evidence="10 11" key="1">
    <citation type="submission" date="2024-01" db="EMBL/GenBank/DDBJ databases">
        <title>The genome of the rayed Mediterranean limpet Patella caerulea (Linnaeus, 1758).</title>
        <authorList>
            <person name="Anh-Thu Weber A."/>
            <person name="Halstead-Nussloch G."/>
        </authorList>
    </citation>
    <scope>NUCLEOTIDE SEQUENCE [LARGE SCALE GENOMIC DNA]</scope>
    <source>
        <strain evidence="10">AATW-2023a</strain>
        <tissue evidence="10">Whole specimen</tissue>
    </source>
</reference>